<evidence type="ECO:0000256" key="5">
    <source>
        <dbReference type="PIRNR" id="PIRNR038471"/>
    </source>
</evidence>
<organism evidence="8 9">
    <name type="scientific">Eubacterium ventriosum</name>
    <dbReference type="NCBI Taxonomy" id="39496"/>
    <lineage>
        <taxon>Bacteria</taxon>
        <taxon>Bacillati</taxon>
        <taxon>Bacillota</taxon>
        <taxon>Clostridia</taxon>
        <taxon>Eubacteriales</taxon>
        <taxon>Eubacteriaceae</taxon>
        <taxon>Eubacterium</taxon>
    </lineage>
</organism>
<dbReference type="PIRSF" id="PIRSF038471">
    <property type="entry name" value="MreC"/>
    <property type="match status" value="1"/>
</dbReference>
<comment type="similarity">
    <text evidence="1 5">Belongs to the MreC family.</text>
</comment>
<dbReference type="PANTHER" id="PTHR34138">
    <property type="entry name" value="CELL SHAPE-DETERMINING PROTEIN MREC"/>
    <property type="match status" value="1"/>
</dbReference>
<comment type="function">
    <text evidence="5">Involved in formation and maintenance of cell shape.</text>
</comment>
<dbReference type="RefSeq" id="WP_118231227.1">
    <property type="nucleotide sequence ID" value="NZ_CATWJF010000003.1"/>
</dbReference>
<dbReference type="InterPro" id="IPR042177">
    <property type="entry name" value="Cell/Rod_1"/>
</dbReference>
<dbReference type="GO" id="GO:0008360">
    <property type="term" value="P:regulation of cell shape"/>
    <property type="evidence" value="ECO:0007669"/>
    <property type="project" value="UniProtKB-KW"/>
</dbReference>
<dbReference type="Pfam" id="PF04085">
    <property type="entry name" value="MreC"/>
    <property type="match status" value="1"/>
</dbReference>
<evidence type="ECO:0000313" key="9">
    <source>
        <dbReference type="Proteomes" id="UP000286186"/>
    </source>
</evidence>
<dbReference type="AlphaFoldDB" id="A0A414RD30"/>
<evidence type="ECO:0000256" key="3">
    <source>
        <dbReference type="ARBA" id="ARBA00022960"/>
    </source>
</evidence>
<dbReference type="EMBL" id="QRHR01000001">
    <property type="protein sequence ID" value="RHF90940.1"/>
    <property type="molecule type" value="Genomic_DNA"/>
</dbReference>
<dbReference type="NCBIfam" id="TIGR00219">
    <property type="entry name" value="mreC"/>
    <property type="match status" value="1"/>
</dbReference>
<dbReference type="InterPro" id="IPR055342">
    <property type="entry name" value="MreC_beta-barrel_core"/>
</dbReference>
<accession>A0A414RD30</accession>
<dbReference type="Gene3D" id="2.40.10.340">
    <property type="entry name" value="Rod shape-determining protein MreC, domain 1"/>
    <property type="match status" value="1"/>
</dbReference>
<evidence type="ECO:0000256" key="6">
    <source>
        <dbReference type="SAM" id="Coils"/>
    </source>
</evidence>
<dbReference type="GO" id="GO:0005886">
    <property type="term" value="C:plasma membrane"/>
    <property type="evidence" value="ECO:0007669"/>
    <property type="project" value="TreeGrafter"/>
</dbReference>
<dbReference type="InterPro" id="IPR007221">
    <property type="entry name" value="MreC"/>
</dbReference>
<sequence length="283" mass="30832">MKKPSNFKVKPKILISLLTLLCVVSLILSAIVPSFSKPFKFATGIMVVPLQEGVNRIGTWFTDKEELMKSVKKLKSENKKLNEKVDELTEENSLLAQNKYKLDRLEELYNLDNEYSKYKKVAASVIGKDTGNYFNIFTIDKGSSDGIQEGMNVISGGGLVGIVSDVGRNYAKVRAIIDDESGVSASFANTSDSAIVSGDLKKIDEGLINITGIDINAEVSAGDMVVTSQISDKFLPGILIGYVKSVSKDSTGLTKSGTLIPVVDFKHINEVLVIKQLKESLKD</sequence>
<comment type="caution">
    <text evidence="8">The sequence shown here is derived from an EMBL/GenBank/DDBJ whole genome shotgun (WGS) entry which is preliminary data.</text>
</comment>
<keyword evidence="3 5" id="KW-0133">Cell shape</keyword>
<name>A0A414RD30_9FIRM</name>
<dbReference type="Gene3D" id="2.40.10.350">
    <property type="entry name" value="Rod shape-determining protein MreC, domain 2"/>
    <property type="match status" value="1"/>
</dbReference>
<dbReference type="PANTHER" id="PTHR34138:SF1">
    <property type="entry name" value="CELL SHAPE-DETERMINING PROTEIN MREC"/>
    <property type="match status" value="1"/>
</dbReference>
<evidence type="ECO:0000256" key="4">
    <source>
        <dbReference type="ARBA" id="ARBA00032089"/>
    </source>
</evidence>
<dbReference type="InterPro" id="IPR042175">
    <property type="entry name" value="Cell/Rod_MreC_2"/>
</dbReference>
<feature type="domain" description="Rod shape-determining protein MreC beta-barrel core" evidence="7">
    <location>
        <begin position="125"/>
        <end position="275"/>
    </location>
</feature>
<proteinExistence type="inferred from homology"/>
<dbReference type="Proteomes" id="UP000286186">
    <property type="component" value="Unassembled WGS sequence"/>
</dbReference>
<gene>
    <name evidence="8" type="primary">mreC</name>
    <name evidence="8" type="ORF">DW652_01635</name>
</gene>
<reference evidence="8 9" key="1">
    <citation type="submission" date="2018-08" db="EMBL/GenBank/DDBJ databases">
        <title>A genome reference for cultivated species of the human gut microbiota.</title>
        <authorList>
            <person name="Zou Y."/>
            <person name="Xue W."/>
            <person name="Luo G."/>
        </authorList>
    </citation>
    <scope>NUCLEOTIDE SEQUENCE [LARGE SCALE GENOMIC DNA]</scope>
    <source>
        <strain evidence="8 9">AM23-22</strain>
    </source>
</reference>
<evidence type="ECO:0000256" key="2">
    <source>
        <dbReference type="ARBA" id="ARBA00013855"/>
    </source>
</evidence>
<protein>
    <recommendedName>
        <fullName evidence="2 5">Cell shape-determining protein MreC</fullName>
    </recommendedName>
    <alternativeName>
        <fullName evidence="4 5">Cell shape protein MreC</fullName>
    </alternativeName>
</protein>
<keyword evidence="6" id="KW-0175">Coiled coil</keyword>
<evidence type="ECO:0000313" key="8">
    <source>
        <dbReference type="EMBL" id="RHF90940.1"/>
    </source>
</evidence>
<evidence type="ECO:0000256" key="1">
    <source>
        <dbReference type="ARBA" id="ARBA00009369"/>
    </source>
</evidence>
<feature type="coiled-coil region" evidence="6">
    <location>
        <begin position="64"/>
        <end position="98"/>
    </location>
</feature>
<evidence type="ECO:0000259" key="7">
    <source>
        <dbReference type="Pfam" id="PF04085"/>
    </source>
</evidence>